<feature type="transmembrane region" description="Helical" evidence="5">
    <location>
        <begin position="143"/>
        <end position="163"/>
    </location>
</feature>
<dbReference type="PANTHER" id="PTHR26451:SF1002">
    <property type="entry name" value="G-PROTEIN COUPLED RECEPTOR 148-RELATED"/>
    <property type="match status" value="1"/>
</dbReference>
<evidence type="ECO:0000256" key="2">
    <source>
        <dbReference type="ARBA" id="ARBA00022692"/>
    </source>
</evidence>
<reference evidence="7 8" key="1">
    <citation type="submission" date="2024-09" db="EMBL/GenBank/DDBJ databases">
        <title>A chromosome-level genome assembly of Gray's grenadier anchovy, Coilia grayii.</title>
        <authorList>
            <person name="Fu Z."/>
        </authorList>
    </citation>
    <scope>NUCLEOTIDE SEQUENCE [LARGE SCALE GENOMIC DNA]</scope>
    <source>
        <strain evidence="7">G4</strain>
        <tissue evidence="7">Muscle</tissue>
    </source>
</reference>
<feature type="transmembrane region" description="Helical" evidence="5">
    <location>
        <begin position="273"/>
        <end position="293"/>
    </location>
</feature>
<protein>
    <recommendedName>
        <fullName evidence="6">G-protein coupled receptors family 1 profile domain-containing protein</fullName>
    </recommendedName>
</protein>
<feature type="transmembrane region" description="Helical" evidence="5">
    <location>
        <begin position="24"/>
        <end position="53"/>
    </location>
</feature>
<dbReference type="GO" id="GO:0016020">
    <property type="term" value="C:membrane"/>
    <property type="evidence" value="ECO:0007669"/>
    <property type="project" value="UniProtKB-SubCell"/>
</dbReference>
<dbReference type="InterPro" id="IPR000276">
    <property type="entry name" value="GPCR_Rhodpsn"/>
</dbReference>
<feature type="transmembrane region" description="Helical" evidence="5">
    <location>
        <begin position="232"/>
        <end position="253"/>
    </location>
</feature>
<gene>
    <name evidence="7" type="ORF">ACEWY4_006253</name>
</gene>
<proteinExistence type="predicted"/>
<feature type="transmembrane region" description="Helical" evidence="5">
    <location>
        <begin position="97"/>
        <end position="123"/>
    </location>
</feature>
<keyword evidence="3 5" id="KW-1133">Transmembrane helix</keyword>
<evidence type="ECO:0000256" key="4">
    <source>
        <dbReference type="ARBA" id="ARBA00023136"/>
    </source>
</evidence>
<dbReference type="SUPFAM" id="SSF81321">
    <property type="entry name" value="Family A G protein-coupled receptor-like"/>
    <property type="match status" value="1"/>
</dbReference>
<dbReference type="Pfam" id="PF00001">
    <property type="entry name" value="7tm_1"/>
    <property type="match status" value="1"/>
</dbReference>
<evidence type="ECO:0000313" key="8">
    <source>
        <dbReference type="Proteomes" id="UP001591681"/>
    </source>
</evidence>
<evidence type="ECO:0000259" key="6">
    <source>
        <dbReference type="PROSITE" id="PS50262"/>
    </source>
</evidence>
<feature type="transmembrane region" description="Helical" evidence="5">
    <location>
        <begin position="59"/>
        <end position="85"/>
    </location>
</feature>
<dbReference type="PROSITE" id="PS50262">
    <property type="entry name" value="G_PROTEIN_RECEP_F1_2"/>
    <property type="match status" value="1"/>
</dbReference>
<dbReference type="EMBL" id="JBHFQA010000006">
    <property type="protein sequence ID" value="KAL2097046.1"/>
    <property type="molecule type" value="Genomic_DNA"/>
</dbReference>
<feature type="transmembrane region" description="Helical" evidence="5">
    <location>
        <begin position="193"/>
        <end position="211"/>
    </location>
</feature>
<dbReference type="InterPro" id="IPR017452">
    <property type="entry name" value="GPCR_Rhodpsn_7TM"/>
</dbReference>
<comment type="caution">
    <text evidence="7">The sequence shown here is derived from an EMBL/GenBank/DDBJ whole genome shotgun (WGS) entry which is preliminary data.</text>
</comment>
<keyword evidence="2 5" id="KW-0812">Transmembrane</keyword>
<accession>A0ABD1KCX1</accession>
<dbReference type="Gene3D" id="1.20.1070.10">
    <property type="entry name" value="Rhodopsin 7-helix transmembrane proteins"/>
    <property type="match status" value="1"/>
</dbReference>
<dbReference type="PRINTS" id="PR00237">
    <property type="entry name" value="GPCRRHODOPSN"/>
</dbReference>
<sequence>MTFTIIANVSNSWFDGMDGKHVELFLIPSVLLTLGTLILDPLLVGCIYCTAVLREETRYLLLANTLVADMAFVSLNVAMVTCAVLRVSVLRVACEVVITATVTAYCCAVLSVTVMVVDTYVAVRWPLHYDSLLPPSRAQKISAGLWFLASMYPLSLIIILERLEEEQPQWLPLCLVLITVGALGKDMMVGVHMYFTIGAVLCFLLIIYCYVRLYVVTRRSGIWRQRYSRARLTLLAHAVLLLLYFVPGLVFTVELALFESRQMGGQANVWVNMANMSVLMVLPRAAAPYLYGLRYREIYTTLKHLLFKRRQLSQVSTVS</sequence>
<dbReference type="CDD" id="cd00637">
    <property type="entry name" value="7tm_classA_rhodopsin-like"/>
    <property type="match status" value="1"/>
</dbReference>
<evidence type="ECO:0000256" key="3">
    <source>
        <dbReference type="ARBA" id="ARBA00022989"/>
    </source>
</evidence>
<keyword evidence="4 5" id="KW-0472">Membrane</keyword>
<dbReference type="AlphaFoldDB" id="A0ABD1KCX1"/>
<keyword evidence="8" id="KW-1185">Reference proteome</keyword>
<dbReference type="Proteomes" id="UP001591681">
    <property type="component" value="Unassembled WGS sequence"/>
</dbReference>
<name>A0ABD1KCX1_9TELE</name>
<evidence type="ECO:0000256" key="5">
    <source>
        <dbReference type="SAM" id="Phobius"/>
    </source>
</evidence>
<evidence type="ECO:0000256" key="1">
    <source>
        <dbReference type="ARBA" id="ARBA00004370"/>
    </source>
</evidence>
<evidence type="ECO:0000313" key="7">
    <source>
        <dbReference type="EMBL" id="KAL2097046.1"/>
    </source>
</evidence>
<feature type="domain" description="G-protein coupled receptors family 1 profile" evidence="6">
    <location>
        <begin position="39"/>
        <end position="291"/>
    </location>
</feature>
<dbReference type="PANTHER" id="PTHR26451">
    <property type="entry name" value="G_PROTEIN_RECEP_F1_2 DOMAIN-CONTAINING PROTEIN"/>
    <property type="match status" value="1"/>
</dbReference>
<comment type="subcellular location">
    <subcellularLocation>
        <location evidence="1">Membrane</location>
    </subcellularLocation>
</comment>
<organism evidence="7 8">
    <name type="scientific">Coilia grayii</name>
    <name type="common">Gray's grenadier anchovy</name>
    <dbReference type="NCBI Taxonomy" id="363190"/>
    <lineage>
        <taxon>Eukaryota</taxon>
        <taxon>Metazoa</taxon>
        <taxon>Chordata</taxon>
        <taxon>Craniata</taxon>
        <taxon>Vertebrata</taxon>
        <taxon>Euteleostomi</taxon>
        <taxon>Actinopterygii</taxon>
        <taxon>Neopterygii</taxon>
        <taxon>Teleostei</taxon>
        <taxon>Clupei</taxon>
        <taxon>Clupeiformes</taxon>
        <taxon>Clupeoidei</taxon>
        <taxon>Engraulidae</taxon>
        <taxon>Coilinae</taxon>
        <taxon>Coilia</taxon>
    </lineage>
</organism>
<dbReference type="InterPro" id="IPR052921">
    <property type="entry name" value="GPCR1_Superfamily_Member"/>
</dbReference>